<evidence type="ECO:0000256" key="2">
    <source>
        <dbReference type="ARBA" id="ARBA00022980"/>
    </source>
</evidence>
<dbReference type="GO" id="GO:0003723">
    <property type="term" value="F:RNA binding"/>
    <property type="evidence" value="ECO:0007669"/>
    <property type="project" value="TreeGrafter"/>
</dbReference>
<keyword evidence="3" id="KW-0687">Ribonucleoprotein</keyword>
<organism evidence="7 8">
    <name type="scientific">Candidatus Collierbacteria bacterium RIFCSPHIGHO2_02_FULL_49_10</name>
    <dbReference type="NCBI Taxonomy" id="1817723"/>
    <lineage>
        <taxon>Bacteria</taxon>
        <taxon>Candidatus Collieribacteriota</taxon>
    </lineage>
</organism>
<reference evidence="7 8" key="1">
    <citation type="journal article" date="2016" name="Nat. Commun.">
        <title>Thousands of microbial genomes shed light on interconnected biogeochemical processes in an aquifer system.</title>
        <authorList>
            <person name="Anantharaman K."/>
            <person name="Brown C.T."/>
            <person name="Hug L.A."/>
            <person name="Sharon I."/>
            <person name="Castelle C.J."/>
            <person name="Probst A.J."/>
            <person name="Thomas B.C."/>
            <person name="Singh A."/>
            <person name="Wilkins M.J."/>
            <person name="Karaoz U."/>
            <person name="Brodie E.L."/>
            <person name="Williams K.H."/>
            <person name="Hubbard S.S."/>
            <person name="Banfield J.F."/>
        </authorList>
    </citation>
    <scope>NUCLEOTIDE SEQUENCE [LARGE SCALE GENOMIC DNA]</scope>
</reference>
<dbReference type="PANTHER" id="PTHR21569">
    <property type="entry name" value="RIBOSOMAL PROTEIN S9"/>
    <property type="match status" value="1"/>
</dbReference>
<proteinExistence type="inferred from homology"/>
<evidence type="ECO:0000256" key="6">
    <source>
        <dbReference type="SAM" id="MobiDB-lite"/>
    </source>
</evidence>
<evidence type="ECO:0000256" key="3">
    <source>
        <dbReference type="ARBA" id="ARBA00023274"/>
    </source>
</evidence>
<feature type="region of interest" description="Disordered" evidence="6">
    <location>
        <begin position="93"/>
        <end position="124"/>
    </location>
</feature>
<accession>A0A1F5EWN8</accession>
<evidence type="ECO:0000256" key="1">
    <source>
        <dbReference type="ARBA" id="ARBA00005251"/>
    </source>
</evidence>
<dbReference type="InterPro" id="IPR014721">
    <property type="entry name" value="Ribsml_uS5_D2-typ_fold_subgr"/>
</dbReference>
<dbReference type="GO" id="GO:0006412">
    <property type="term" value="P:translation"/>
    <property type="evidence" value="ECO:0007669"/>
    <property type="project" value="InterPro"/>
</dbReference>
<dbReference type="InterPro" id="IPR020568">
    <property type="entry name" value="Ribosomal_Su5_D2-typ_SF"/>
</dbReference>
<evidence type="ECO:0000256" key="4">
    <source>
        <dbReference type="ARBA" id="ARBA00035259"/>
    </source>
</evidence>
<feature type="compositionally biased region" description="Basic residues" evidence="6">
    <location>
        <begin position="114"/>
        <end position="124"/>
    </location>
</feature>
<feature type="compositionally biased region" description="Basic and acidic residues" evidence="6">
    <location>
        <begin position="99"/>
        <end position="108"/>
    </location>
</feature>
<evidence type="ECO:0000313" key="8">
    <source>
        <dbReference type="Proteomes" id="UP000177390"/>
    </source>
</evidence>
<dbReference type="InterPro" id="IPR000754">
    <property type="entry name" value="Ribosomal_uS9"/>
</dbReference>
<comment type="similarity">
    <text evidence="1">Belongs to the universal ribosomal protein uS9 family.</text>
</comment>
<dbReference type="Proteomes" id="UP000177390">
    <property type="component" value="Unassembled WGS sequence"/>
</dbReference>
<dbReference type="Gene3D" id="3.30.230.10">
    <property type="match status" value="1"/>
</dbReference>
<sequence length="124" mass="13832">MGRRRSATAKARVFEGKQEMIINDKPISEYFRQPGMAAIYLRPYILTDTLGKYTATVKVTGSGVMGQVGAVVHAVSRALAEINPETFRKPLRDASLITRDPRMKETRKVGQAGKARKKKQSPKR</sequence>
<name>A0A1F5EWN8_9BACT</name>
<dbReference type="NCBIfam" id="NF001099">
    <property type="entry name" value="PRK00132.1"/>
    <property type="match status" value="1"/>
</dbReference>
<dbReference type="GO" id="GO:0003735">
    <property type="term" value="F:structural constituent of ribosome"/>
    <property type="evidence" value="ECO:0007669"/>
    <property type="project" value="InterPro"/>
</dbReference>
<dbReference type="PANTHER" id="PTHR21569:SF1">
    <property type="entry name" value="SMALL RIBOSOMAL SUBUNIT PROTEIN US9M"/>
    <property type="match status" value="1"/>
</dbReference>
<dbReference type="EMBL" id="MFAH01000016">
    <property type="protein sequence ID" value="OGD71801.1"/>
    <property type="molecule type" value="Genomic_DNA"/>
</dbReference>
<gene>
    <name evidence="7" type="ORF">A3D09_00420</name>
</gene>
<dbReference type="GO" id="GO:0022627">
    <property type="term" value="C:cytosolic small ribosomal subunit"/>
    <property type="evidence" value="ECO:0007669"/>
    <property type="project" value="TreeGrafter"/>
</dbReference>
<dbReference type="SUPFAM" id="SSF54211">
    <property type="entry name" value="Ribosomal protein S5 domain 2-like"/>
    <property type="match status" value="1"/>
</dbReference>
<protein>
    <recommendedName>
        <fullName evidence="4">Small ribosomal subunit protein uS9</fullName>
    </recommendedName>
    <alternativeName>
        <fullName evidence="5">30S ribosomal protein S9</fullName>
    </alternativeName>
</protein>
<evidence type="ECO:0000256" key="5">
    <source>
        <dbReference type="ARBA" id="ARBA00035523"/>
    </source>
</evidence>
<dbReference type="AlphaFoldDB" id="A0A1F5EWN8"/>
<comment type="caution">
    <text evidence="7">The sequence shown here is derived from an EMBL/GenBank/DDBJ whole genome shotgun (WGS) entry which is preliminary data.</text>
</comment>
<dbReference type="Pfam" id="PF00380">
    <property type="entry name" value="Ribosomal_S9"/>
    <property type="match status" value="1"/>
</dbReference>
<keyword evidence="2 7" id="KW-0689">Ribosomal protein</keyword>
<evidence type="ECO:0000313" key="7">
    <source>
        <dbReference type="EMBL" id="OGD71801.1"/>
    </source>
</evidence>
<dbReference type="InterPro" id="IPR023035">
    <property type="entry name" value="Ribosomal_uS9_bac/plastid"/>
</dbReference>